<organism evidence="2 3">
    <name type="scientific">Araneus ventricosus</name>
    <name type="common">Orbweaver spider</name>
    <name type="synonym">Epeira ventricosa</name>
    <dbReference type="NCBI Taxonomy" id="182803"/>
    <lineage>
        <taxon>Eukaryota</taxon>
        <taxon>Metazoa</taxon>
        <taxon>Ecdysozoa</taxon>
        <taxon>Arthropoda</taxon>
        <taxon>Chelicerata</taxon>
        <taxon>Arachnida</taxon>
        <taxon>Araneae</taxon>
        <taxon>Araneomorphae</taxon>
        <taxon>Entelegynae</taxon>
        <taxon>Araneoidea</taxon>
        <taxon>Araneidae</taxon>
        <taxon>Araneus</taxon>
    </lineage>
</organism>
<proteinExistence type="predicted"/>
<comment type="caution">
    <text evidence="2">The sequence shown here is derived from an EMBL/GenBank/DDBJ whole genome shotgun (WGS) entry which is preliminary data.</text>
</comment>
<name>A0A4Y2NJ33_ARAVE</name>
<protein>
    <submittedName>
        <fullName evidence="2">Uncharacterized protein</fullName>
    </submittedName>
</protein>
<dbReference type="Proteomes" id="UP000499080">
    <property type="component" value="Unassembled WGS sequence"/>
</dbReference>
<keyword evidence="3" id="KW-1185">Reference proteome</keyword>
<evidence type="ECO:0000313" key="3">
    <source>
        <dbReference type="Proteomes" id="UP000499080"/>
    </source>
</evidence>
<accession>A0A4Y2NJ33</accession>
<evidence type="ECO:0000256" key="1">
    <source>
        <dbReference type="SAM" id="MobiDB-lite"/>
    </source>
</evidence>
<feature type="region of interest" description="Disordered" evidence="1">
    <location>
        <begin position="19"/>
        <end position="58"/>
    </location>
</feature>
<sequence>MCTARKQFRKSLYTHKRSYPCPAEASRGNRSHAITARIVRRNPNSRKRPRHNPSQRRYVLSSEWGNSKHTIIIAAREPAYLSYDFPSTYLWYPSMGDKDL</sequence>
<dbReference type="EMBL" id="BGPR01009246">
    <property type="protein sequence ID" value="GBN38814.1"/>
    <property type="molecule type" value="Genomic_DNA"/>
</dbReference>
<feature type="compositionally biased region" description="Basic residues" evidence="1">
    <location>
        <begin position="38"/>
        <end position="54"/>
    </location>
</feature>
<dbReference type="AlphaFoldDB" id="A0A4Y2NJ33"/>
<evidence type="ECO:0000313" key="2">
    <source>
        <dbReference type="EMBL" id="GBN38814.1"/>
    </source>
</evidence>
<gene>
    <name evidence="2" type="ORF">AVEN_173372_1</name>
</gene>
<reference evidence="2 3" key="1">
    <citation type="journal article" date="2019" name="Sci. Rep.">
        <title>Orb-weaving spider Araneus ventricosus genome elucidates the spidroin gene catalogue.</title>
        <authorList>
            <person name="Kono N."/>
            <person name="Nakamura H."/>
            <person name="Ohtoshi R."/>
            <person name="Moran D.A.P."/>
            <person name="Shinohara A."/>
            <person name="Yoshida Y."/>
            <person name="Fujiwara M."/>
            <person name="Mori M."/>
            <person name="Tomita M."/>
            <person name="Arakawa K."/>
        </authorList>
    </citation>
    <scope>NUCLEOTIDE SEQUENCE [LARGE SCALE GENOMIC DNA]</scope>
</reference>